<comment type="caution">
    <text evidence="8">The sequence shown here is derived from an EMBL/GenBank/DDBJ whole genome shotgun (WGS) entry which is preliminary data.</text>
</comment>
<keyword evidence="9" id="KW-1185">Reference proteome</keyword>
<dbReference type="PANTHER" id="PTHR43488">
    <property type="entry name" value="GLUTAMATE-PYRUVATE AMINOTRANSFERASE ALAA"/>
    <property type="match status" value="1"/>
</dbReference>
<feature type="domain" description="Aminotransferase class I/classII large" evidence="7">
    <location>
        <begin position="37"/>
        <end position="399"/>
    </location>
</feature>
<name>A0ABU7UWF7_9GAMM</name>
<dbReference type="InterPro" id="IPR015424">
    <property type="entry name" value="PyrdxlP-dep_Trfase"/>
</dbReference>
<accession>A0ABU7UWF7</accession>
<evidence type="ECO:0000256" key="6">
    <source>
        <dbReference type="ARBA" id="ARBA00026106"/>
    </source>
</evidence>
<evidence type="ECO:0000256" key="1">
    <source>
        <dbReference type="ARBA" id="ARBA00001933"/>
    </source>
</evidence>
<organism evidence="8 9">
    <name type="scientific">Aquilutibacter rugosus</name>
    <dbReference type="NCBI Taxonomy" id="3115820"/>
    <lineage>
        <taxon>Bacteria</taxon>
        <taxon>Pseudomonadati</taxon>
        <taxon>Pseudomonadota</taxon>
        <taxon>Gammaproteobacteria</taxon>
        <taxon>Lysobacterales</taxon>
        <taxon>Lysobacteraceae</taxon>
        <taxon>Aquilutibacter</taxon>
    </lineage>
</organism>
<dbReference type="EMBL" id="JAZHBO010000001">
    <property type="protein sequence ID" value="MEF2154915.1"/>
    <property type="molecule type" value="Genomic_DNA"/>
</dbReference>
<dbReference type="InterPro" id="IPR015421">
    <property type="entry name" value="PyrdxlP-dep_Trfase_major"/>
</dbReference>
<gene>
    <name evidence="8" type="ORF">V3390_01490</name>
</gene>
<comment type="cofactor">
    <cofactor evidence="1">
        <name>pyridoxal 5'-phosphate</name>
        <dbReference type="ChEBI" id="CHEBI:597326"/>
    </cofactor>
</comment>
<keyword evidence="4" id="KW-0808">Transferase</keyword>
<evidence type="ECO:0000256" key="4">
    <source>
        <dbReference type="ARBA" id="ARBA00022679"/>
    </source>
</evidence>
<dbReference type="Gene3D" id="3.40.640.10">
    <property type="entry name" value="Type I PLP-dependent aspartate aminotransferase-like (Major domain)"/>
    <property type="match status" value="1"/>
</dbReference>
<evidence type="ECO:0000259" key="7">
    <source>
        <dbReference type="Pfam" id="PF00155"/>
    </source>
</evidence>
<dbReference type="InterPro" id="IPR015422">
    <property type="entry name" value="PyrdxlP-dep_Trfase_small"/>
</dbReference>
<comment type="similarity">
    <text evidence="2">Belongs to the class-I pyridoxal-phosphate-dependent aminotransferase family.</text>
</comment>
<evidence type="ECO:0000256" key="3">
    <source>
        <dbReference type="ARBA" id="ARBA00022576"/>
    </source>
</evidence>
<dbReference type="InterPro" id="IPR004839">
    <property type="entry name" value="Aminotransferase_I/II_large"/>
</dbReference>
<dbReference type="EC" id="2.6.1.2" evidence="6"/>
<evidence type="ECO:0000256" key="5">
    <source>
        <dbReference type="ARBA" id="ARBA00022898"/>
    </source>
</evidence>
<dbReference type="GO" id="GO:0008483">
    <property type="term" value="F:transaminase activity"/>
    <property type="evidence" value="ECO:0007669"/>
    <property type="project" value="UniProtKB-KW"/>
</dbReference>
<dbReference type="Pfam" id="PF00155">
    <property type="entry name" value="Aminotran_1_2"/>
    <property type="match status" value="1"/>
</dbReference>
<sequence>MAFLPIGIRTRLGEVRYEIRGELAARAHELESQGQSLIKLNIGNPGAFGFRAPEHLQHAIADHMDGTDPYTHQQGLPAAREAVAAYYREQRGQQDITAERVYIGNGVSELIDISLRALLNPGDEVLLPSPDYPLWSAATILNDGRPVYYSCRPENGFQPDPEQMESLVSSRTRAIVLINPNNPTGAVYSRETLQAIVGIARRHGLMILADEIYDHITYDGAEFIPVATLCGDEVPCLSFGGLSKVHRACGWRVGWAALSGDSVRLSQYVRALNLLSALRLCANVPGQFAVQAALQGEDTITALCRPGGRLFEARAIVRDAVRQSPHMSLVTPMAAMYAFPSVVGAAGIGFDDHRFALELLERHSVLLAPGSSFNVPYRNHFRVTLLPPPEQLRVVFERIDALLHEYAERNGGNRHTSAVA</sequence>
<protein>
    <recommendedName>
        <fullName evidence="6">alanine transaminase</fullName>
        <ecNumber evidence="6">2.6.1.2</ecNumber>
    </recommendedName>
</protein>
<evidence type="ECO:0000256" key="2">
    <source>
        <dbReference type="ARBA" id="ARBA00007441"/>
    </source>
</evidence>
<dbReference type="PANTHER" id="PTHR43488:SF2">
    <property type="entry name" value="GLUTAMATE-PYRUVATE AMINOTRANSFERASE ALAA"/>
    <property type="match status" value="1"/>
</dbReference>
<keyword evidence="3 8" id="KW-0032">Aminotransferase</keyword>
<reference evidence="8 9" key="1">
    <citation type="submission" date="2024-01" db="EMBL/GenBank/DDBJ databases">
        <title>Novel species of the genus Luteimonas isolated from rivers.</title>
        <authorList>
            <person name="Lu H."/>
        </authorList>
    </citation>
    <scope>NUCLEOTIDE SEQUENCE [LARGE SCALE GENOMIC DNA]</scope>
    <source>
        <strain evidence="8 9">FXH3W</strain>
    </source>
</reference>
<dbReference type="RefSeq" id="WP_331689736.1">
    <property type="nucleotide sequence ID" value="NZ_JAZHBN010000005.1"/>
</dbReference>
<evidence type="ECO:0000313" key="9">
    <source>
        <dbReference type="Proteomes" id="UP001356170"/>
    </source>
</evidence>
<keyword evidence="5" id="KW-0663">Pyridoxal phosphate</keyword>
<evidence type="ECO:0000313" key="8">
    <source>
        <dbReference type="EMBL" id="MEF2154915.1"/>
    </source>
</evidence>
<dbReference type="Proteomes" id="UP001356170">
    <property type="component" value="Unassembled WGS sequence"/>
</dbReference>
<dbReference type="SUPFAM" id="SSF53383">
    <property type="entry name" value="PLP-dependent transferases"/>
    <property type="match status" value="1"/>
</dbReference>
<dbReference type="Gene3D" id="3.90.1150.10">
    <property type="entry name" value="Aspartate Aminotransferase, domain 1"/>
    <property type="match status" value="1"/>
</dbReference>
<dbReference type="InterPro" id="IPR051926">
    <property type="entry name" value="Ala_Aminotransferase"/>
</dbReference>
<proteinExistence type="inferred from homology"/>
<dbReference type="CDD" id="cd00609">
    <property type="entry name" value="AAT_like"/>
    <property type="match status" value="1"/>
</dbReference>